<evidence type="ECO:0000256" key="10">
    <source>
        <dbReference type="SAM" id="MobiDB-lite"/>
    </source>
</evidence>
<dbReference type="Pfam" id="PF04810">
    <property type="entry name" value="zf-Sec23_Sec24"/>
    <property type="match status" value="1"/>
</dbReference>
<dbReference type="InterPro" id="IPR050550">
    <property type="entry name" value="SEC23_SEC24_subfamily"/>
</dbReference>
<dbReference type="Gene3D" id="3.40.50.410">
    <property type="entry name" value="von Willebrand factor, type A domain"/>
    <property type="match status" value="1"/>
</dbReference>
<keyword evidence="4" id="KW-0813">Transport</keyword>
<keyword evidence="7" id="KW-0653">Protein transport</keyword>
<dbReference type="EMBL" id="LGTL01000008">
    <property type="protein sequence ID" value="KPA80281.1"/>
    <property type="molecule type" value="Genomic_DNA"/>
</dbReference>
<comment type="subcellular location">
    <subcellularLocation>
        <location evidence="2">Endoplasmic reticulum membrane</location>
    </subcellularLocation>
    <subcellularLocation>
        <location evidence="1">Golgi apparatus membrane</location>
    </subcellularLocation>
</comment>
<keyword evidence="8" id="KW-0333">Golgi apparatus</keyword>
<dbReference type="InterPro" id="IPR036180">
    <property type="entry name" value="Gelsolin-like_dom_sf"/>
</dbReference>
<dbReference type="Gene3D" id="2.60.40.1670">
    <property type="entry name" value="beta-sandwich domain of Sec23/24"/>
    <property type="match status" value="1"/>
</dbReference>
<dbReference type="InterPro" id="IPR006900">
    <property type="entry name" value="Sec23/24_helical_dom"/>
</dbReference>
<feature type="compositionally biased region" description="Low complexity" evidence="10">
    <location>
        <begin position="60"/>
        <end position="76"/>
    </location>
</feature>
<feature type="domain" description="Sec23/Sec24 trunk" evidence="12">
    <location>
        <begin position="365"/>
        <end position="599"/>
    </location>
</feature>
<comment type="caution">
    <text evidence="15">The sequence shown here is derived from an EMBL/GenBank/DDBJ whole genome shotgun (WGS) entry which is preliminary data.</text>
</comment>
<dbReference type="RefSeq" id="XP_015658720.1">
    <property type="nucleotide sequence ID" value="XM_015802276.1"/>
</dbReference>
<evidence type="ECO:0000256" key="9">
    <source>
        <dbReference type="ARBA" id="ARBA00023136"/>
    </source>
</evidence>
<dbReference type="VEuPathDB" id="TriTrypDB:LpyrH10_08_0250"/>
<dbReference type="Gene3D" id="1.20.120.730">
    <property type="entry name" value="Sec23/Sec24 helical domain"/>
    <property type="match status" value="1"/>
</dbReference>
<dbReference type="SUPFAM" id="SSF82919">
    <property type="entry name" value="Zn-finger domain of Sec23/24"/>
    <property type="match status" value="1"/>
</dbReference>
<evidence type="ECO:0000256" key="7">
    <source>
        <dbReference type="ARBA" id="ARBA00022927"/>
    </source>
</evidence>
<dbReference type="InterPro" id="IPR036175">
    <property type="entry name" value="Sec23/24_helical_dom_sf"/>
</dbReference>
<dbReference type="Pfam" id="PF04815">
    <property type="entry name" value="Sec23_helical"/>
    <property type="match status" value="1"/>
</dbReference>
<dbReference type="Gene3D" id="2.30.30.380">
    <property type="entry name" value="Zn-finger domain of Sec23/24"/>
    <property type="match status" value="1"/>
</dbReference>
<feature type="compositionally biased region" description="Pro residues" evidence="10">
    <location>
        <begin position="144"/>
        <end position="154"/>
    </location>
</feature>
<dbReference type="GO" id="GO:0005789">
    <property type="term" value="C:endoplasmic reticulum membrane"/>
    <property type="evidence" value="ECO:0007669"/>
    <property type="project" value="UniProtKB-SubCell"/>
</dbReference>
<dbReference type="GO" id="GO:0008270">
    <property type="term" value="F:zinc ion binding"/>
    <property type="evidence" value="ECO:0007669"/>
    <property type="project" value="InterPro"/>
</dbReference>
<dbReference type="OrthoDB" id="49016at2759"/>
<dbReference type="OMA" id="NSMMPGP"/>
<evidence type="ECO:0000256" key="6">
    <source>
        <dbReference type="ARBA" id="ARBA00022892"/>
    </source>
</evidence>
<dbReference type="InterPro" id="IPR029006">
    <property type="entry name" value="ADF-H/Gelsolin-like_dom_sf"/>
</dbReference>
<dbReference type="SUPFAM" id="SSF81995">
    <property type="entry name" value="beta-sandwich domain of Sec23/24"/>
    <property type="match status" value="1"/>
</dbReference>
<dbReference type="InterPro" id="IPR006895">
    <property type="entry name" value="Znf_Sec23_Sec24"/>
</dbReference>
<dbReference type="GO" id="GO:0030127">
    <property type="term" value="C:COPII vesicle coat"/>
    <property type="evidence" value="ECO:0007669"/>
    <property type="project" value="InterPro"/>
</dbReference>
<dbReference type="InterPro" id="IPR036465">
    <property type="entry name" value="vWFA_dom_sf"/>
</dbReference>
<dbReference type="PANTHER" id="PTHR13803">
    <property type="entry name" value="SEC24-RELATED PROTEIN"/>
    <property type="match status" value="1"/>
</dbReference>
<dbReference type="InterPro" id="IPR036174">
    <property type="entry name" value="Znf_Sec23_Sec24_sf"/>
</dbReference>
<feature type="domain" description="Sec23/Sec24 helical" evidence="13">
    <location>
        <begin position="714"/>
        <end position="815"/>
    </location>
</feature>
<feature type="compositionally biased region" description="Low complexity" evidence="10">
    <location>
        <begin position="133"/>
        <end position="143"/>
    </location>
</feature>
<dbReference type="SUPFAM" id="SSF82754">
    <property type="entry name" value="C-terminal, gelsolin-like domain of Sec23/24"/>
    <property type="match status" value="1"/>
</dbReference>
<feature type="compositionally biased region" description="Low complexity" evidence="10">
    <location>
        <begin position="102"/>
        <end position="123"/>
    </location>
</feature>
<accession>A0A0N0DVL8</accession>
<dbReference type="PANTHER" id="PTHR13803:SF39">
    <property type="entry name" value="SECRETORY 24AB, ISOFORM A"/>
    <property type="match status" value="1"/>
</dbReference>
<evidence type="ECO:0000256" key="4">
    <source>
        <dbReference type="ARBA" id="ARBA00022448"/>
    </source>
</evidence>
<dbReference type="SUPFAM" id="SSF53300">
    <property type="entry name" value="vWA-like"/>
    <property type="match status" value="1"/>
</dbReference>
<name>A0A0N0DVL8_LEPPY</name>
<organism evidence="15 16">
    <name type="scientific">Leptomonas pyrrhocoris</name>
    <name type="common">Firebug parasite</name>
    <dbReference type="NCBI Taxonomy" id="157538"/>
    <lineage>
        <taxon>Eukaryota</taxon>
        <taxon>Discoba</taxon>
        <taxon>Euglenozoa</taxon>
        <taxon>Kinetoplastea</taxon>
        <taxon>Metakinetoplastina</taxon>
        <taxon>Trypanosomatida</taxon>
        <taxon>Trypanosomatidae</taxon>
        <taxon>Leishmaniinae</taxon>
        <taxon>Leptomonas</taxon>
    </lineage>
</organism>
<dbReference type="GO" id="GO:0090110">
    <property type="term" value="P:COPII-coated vesicle cargo loading"/>
    <property type="evidence" value="ECO:0007669"/>
    <property type="project" value="TreeGrafter"/>
</dbReference>
<dbReference type="InterPro" id="IPR006896">
    <property type="entry name" value="Sec23/24_trunk_dom"/>
</dbReference>
<evidence type="ECO:0000256" key="3">
    <source>
        <dbReference type="ARBA" id="ARBA00008334"/>
    </source>
</evidence>
<evidence type="ECO:0000313" key="15">
    <source>
        <dbReference type="EMBL" id="KPA80281.1"/>
    </source>
</evidence>
<evidence type="ECO:0000313" key="16">
    <source>
        <dbReference type="Proteomes" id="UP000037923"/>
    </source>
</evidence>
<dbReference type="GO" id="GO:0000149">
    <property type="term" value="F:SNARE binding"/>
    <property type="evidence" value="ECO:0007669"/>
    <property type="project" value="TreeGrafter"/>
</dbReference>
<dbReference type="GeneID" id="26904867"/>
<evidence type="ECO:0008006" key="17">
    <source>
        <dbReference type="Google" id="ProtNLM"/>
    </source>
</evidence>
<evidence type="ECO:0000256" key="1">
    <source>
        <dbReference type="ARBA" id="ARBA00004394"/>
    </source>
</evidence>
<dbReference type="Gene3D" id="3.40.20.10">
    <property type="entry name" value="Severin"/>
    <property type="match status" value="1"/>
</dbReference>
<dbReference type="Pfam" id="PF04811">
    <property type="entry name" value="Sec23_trunk"/>
    <property type="match status" value="1"/>
</dbReference>
<sequence length="969" mass="106934">MFPAGAMYADMYRAQANSASARPKEETPAAPVYNAFEDPQKLYDGPYSQQAPLLPPQLPTPMQQQQQGSASGYAPQLGGNGYEQPQTYPAAPYSQANPYGNAYPALPPQQRQQQGYPAAAPPVAAYPPPQQQPPQQAGYAAYPPQQPQQPPAPQPGYQYGQVQQQPQPPQSGPYYGNAASALQQNPDVIRVTPVQMRKGSKSNNLYDHASVPRIMPQDIEDDLQQRMPAPAHITPVSRLSVRPTMNTFPQTQQLADQLDLPIGINFRPFAEQHLNEVDFSDKGNAMVRCKSCGAYINPYTTFTESNDGSRWHCILCRHVNVTSRAYFSRIDPQTGQREDLMSRPELLHASVDFYATPEFMKRPPRRPTFLLMLDCSYSAVASGLLQAMCDGALAALESMKNDDAVYMGIVGYDGTVYFFNVRATLSAPRMMASPDTVKDIANVNDDFRLEKVELPCPVADLVVSVKDSHNLLRVVLESLPKMFASTKEVGCAFGPALAAAVTMLDINGGKILASITNIPSDGDGKLSHRFDVSKMSNQPKEYTMCAAASDWYKQRALACSNSATSVDLFVGANNDVDLTTIAPLSRFTSGSIYRATGVTMSGMADQVQRALLRFTAFDCTLRVRTSKGLIVPNFYGHCHVRVPDLLVLPIADEDSSYSIEFKMGSNYTAKFAYVQFAVVYTTRSRERRIRVHTIQIPVTSTLGPVVNSISGLGMSCFLTKMCVDLAVNGPFQQAQQKITDKLTTAWKAALKQIESQGMRPASEMLLIPESMRFIPQLLSGFFRYPATGLATVRPLPPDERVAAMSFVMSAPIESMVASYVTWTYLVYAPEEDINQLPACVFSSESCVNRESVYLINVGSVIVLWFGKKVHPTVCRLFGNEQPDAAAEGQEQVNASPEQLEALRQRVEDLVWVHRQLNRSVFTAKAELCVQGNVTYEPSMKRAMLEDNSHALVSYGSYLRKVWDKVLSLK</sequence>
<feature type="region of interest" description="Disordered" evidence="10">
    <location>
        <begin position="18"/>
        <end position="178"/>
    </location>
</feature>
<keyword evidence="6" id="KW-0931">ER-Golgi transport</keyword>
<dbReference type="InterPro" id="IPR012990">
    <property type="entry name" value="Beta-sandwich_Sec23_24"/>
</dbReference>
<proteinExistence type="inferred from homology"/>
<gene>
    <name evidence="15" type="ORF">ABB37_04576</name>
</gene>
<evidence type="ECO:0000259" key="13">
    <source>
        <dbReference type="Pfam" id="PF04815"/>
    </source>
</evidence>
<comment type="similarity">
    <text evidence="3">Belongs to the SEC23/SEC24 family. SEC24 subfamily.</text>
</comment>
<dbReference type="Pfam" id="PF08033">
    <property type="entry name" value="Sec23_BS"/>
    <property type="match status" value="1"/>
</dbReference>
<dbReference type="GO" id="GO:0000139">
    <property type="term" value="C:Golgi membrane"/>
    <property type="evidence" value="ECO:0007669"/>
    <property type="project" value="UniProtKB-SubCell"/>
</dbReference>
<evidence type="ECO:0000256" key="5">
    <source>
        <dbReference type="ARBA" id="ARBA00022824"/>
    </source>
</evidence>
<evidence type="ECO:0000256" key="8">
    <source>
        <dbReference type="ARBA" id="ARBA00023034"/>
    </source>
</evidence>
<dbReference type="AlphaFoldDB" id="A0A0N0DVL8"/>
<dbReference type="GO" id="GO:0070971">
    <property type="term" value="C:endoplasmic reticulum exit site"/>
    <property type="evidence" value="ECO:0007669"/>
    <property type="project" value="TreeGrafter"/>
</dbReference>
<feature type="domain" description="Zinc finger Sec23/Sec24-type" evidence="11">
    <location>
        <begin position="287"/>
        <end position="326"/>
    </location>
</feature>
<protein>
    <recommendedName>
        <fullName evidence="17">Protein transport protein Sec24A</fullName>
    </recommendedName>
</protein>
<keyword evidence="16" id="KW-1185">Reference proteome</keyword>
<evidence type="ECO:0000256" key="2">
    <source>
        <dbReference type="ARBA" id="ARBA00004586"/>
    </source>
</evidence>
<dbReference type="SUPFAM" id="SSF81811">
    <property type="entry name" value="Helical domain of Sec23/24"/>
    <property type="match status" value="1"/>
</dbReference>
<feature type="compositionally biased region" description="Low complexity" evidence="10">
    <location>
        <begin position="155"/>
        <end position="165"/>
    </location>
</feature>
<evidence type="ECO:0000259" key="12">
    <source>
        <dbReference type="Pfam" id="PF04811"/>
    </source>
</evidence>
<keyword evidence="9" id="KW-0472">Membrane</keyword>
<dbReference type="Proteomes" id="UP000037923">
    <property type="component" value="Unassembled WGS sequence"/>
</dbReference>
<evidence type="ECO:0000259" key="11">
    <source>
        <dbReference type="Pfam" id="PF04810"/>
    </source>
</evidence>
<reference evidence="15 16" key="1">
    <citation type="submission" date="2015-07" db="EMBL/GenBank/DDBJ databases">
        <title>High-quality genome of monoxenous trypanosomatid Leptomonas pyrrhocoris.</title>
        <authorList>
            <person name="Flegontov P."/>
            <person name="Butenko A."/>
            <person name="Firsov S."/>
            <person name="Vlcek C."/>
            <person name="Logacheva M.D."/>
            <person name="Field M."/>
            <person name="Filatov D."/>
            <person name="Flegontova O."/>
            <person name="Gerasimov E."/>
            <person name="Jackson A.P."/>
            <person name="Kelly S."/>
            <person name="Opperdoes F."/>
            <person name="O'Reilly A."/>
            <person name="Votypka J."/>
            <person name="Yurchenko V."/>
            <person name="Lukes J."/>
        </authorList>
    </citation>
    <scope>NUCLEOTIDE SEQUENCE [LARGE SCALE GENOMIC DNA]</scope>
    <source>
        <strain evidence="15">H10</strain>
    </source>
</reference>
<keyword evidence="5" id="KW-0256">Endoplasmic reticulum</keyword>
<feature type="domain" description="Sec23/Sec24 beta-sandwich" evidence="14">
    <location>
        <begin position="616"/>
        <end position="699"/>
    </location>
</feature>
<dbReference type="GO" id="GO:0006886">
    <property type="term" value="P:intracellular protein transport"/>
    <property type="evidence" value="ECO:0007669"/>
    <property type="project" value="InterPro"/>
</dbReference>
<evidence type="ECO:0000259" key="14">
    <source>
        <dbReference type="Pfam" id="PF08033"/>
    </source>
</evidence>